<evidence type="ECO:0000313" key="2">
    <source>
        <dbReference type="EMBL" id="KNC23855.1"/>
    </source>
</evidence>
<feature type="compositionally biased region" description="Basic residues" evidence="1">
    <location>
        <begin position="340"/>
        <end position="350"/>
    </location>
</feature>
<dbReference type="EMBL" id="JRES01001238">
    <property type="protein sequence ID" value="KNC24409.1"/>
    <property type="molecule type" value="Genomic_DNA"/>
</dbReference>
<dbReference type="EMBL" id="JRES01001294">
    <property type="protein sequence ID" value="KNC23855.1"/>
    <property type="molecule type" value="Genomic_DNA"/>
</dbReference>
<comment type="caution">
    <text evidence="2">The sequence shown here is derived from an EMBL/GenBank/DDBJ whole genome shotgun (WGS) entry which is preliminary data.</text>
</comment>
<feature type="compositionally biased region" description="Low complexity" evidence="1">
    <location>
        <begin position="295"/>
        <end position="339"/>
    </location>
</feature>
<proteinExistence type="predicted"/>
<evidence type="ECO:0000256" key="1">
    <source>
        <dbReference type="SAM" id="MobiDB-lite"/>
    </source>
</evidence>
<sequence length="510" mass="57833">MAQQDVVNEIKQNVQEKFAELKSAVMMREKLLLRQLEVINTSRKQQLQSGKREKDIDSSIEFLCDNEHELLAAIRNFGRYQLTNLNLALQDVYLKNEDYIKPSDDHETMFKGLNQSGEEGELGIEDEESRESIVVDFSRHKSLMEHNAKLMNESIINITLKEAKELIKQAKLKREQPVPPLNLEELDDEVESSIADVVSSLEQGSLEQHSEMLSNNKYSQTQQQSTKQKRFKPKITINNCNGTINLRNIASLTINCTTDDNVQAQIPVRYPNQEDEEEEEASSSNNKAKSKSSQKSKTLMESLVSSSSNTECTSPSFTSNSNTPNSLSNYSSNNSSRSQSTKKPKSKKSHTKPEKSHNMENKPLRNPNNPESQDNVVESSSSSMANEVTCDFYNRLLNEIKKSINQQQRVRSKCTSGTAHAQSTQQNADSSTSFNEYLGEDVPGRRLVLKNFENLKIILEAHSSGDEESFHPVQIEQWLAEIISDTDLEPMQNTDILEHSKIYNEETQET</sequence>
<accession>A0A0L0BUW3</accession>
<protein>
    <submittedName>
        <fullName evidence="2">Uncharacterized protein</fullName>
    </submittedName>
</protein>
<feature type="compositionally biased region" description="Polar residues" evidence="1">
    <location>
        <begin position="366"/>
        <end position="378"/>
    </location>
</feature>
<evidence type="ECO:0000313" key="4">
    <source>
        <dbReference type="Proteomes" id="UP000037069"/>
    </source>
</evidence>
<keyword evidence="4" id="KW-1185">Reference proteome</keyword>
<gene>
    <name evidence="2" type="ORF">FF38_05632</name>
    <name evidence="3" type="ORF">FF38_14162</name>
</gene>
<reference evidence="2 4" key="1">
    <citation type="journal article" date="2015" name="Nat. Commun.">
        <title>Lucilia cuprina genome unlocks parasitic fly biology to underpin future interventions.</title>
        <authorList>
            <person name="Anstead C.A."/>
            <person name="Korhonen P.K."/>
            <person name="Young N.D."/>
            <person name="Hall R.S."/>
            <person name="Jex A.R."/>
            <person name="Murali S.C."/>
            <person name="Hughes D.S."/>
            <person name="Lee S.F."/>
            <person name="Perry T."/>
            <person name="Stroehlein A.J."/>
            <person name="Ansell B.R."/>
            <person name="Breugelmans B."/>
            <person name="Hofmann A."/>
            <person name="Qu J."/>
            <person name="Dugan S."/>
            <person name="Lee S.L."/>
            <person name="Chao H."/>
            <person name="Dinh H."/>
            <person name="Han Y."/>
            <person name="Doddapaneni H.V."/>
            <person name="Worley K.C."/>
            <person name="Muzny D.M."/>
            <person name="Ioannidis P."/>
            <person name="Waterhouse R.M."/>
            <person name="Zdobnov E.M."/>
            <person name="James P.J."/>
            <person name="Bagnall N.H."/>
            <person name="Kotze A.C."/>
            <person name="Gibbs R.A."/>
            <person name="Richards S."/>
            <person name="Batterham P."/>
            <person name="Gasser R.B."/>
        </authorList>
    </citation>
    <scope>NUCLEOTIDE SEQUENCE [LARGE SCALE GENOMIC DNA]</scope>
    <source>
        <strain evidence="2 4">LS</strain>
        <tissue evidence="2">Full body</tissue>
    </source>
</reference>
<feature type="compositionally biased region" description="Basic and acidic residues" evidence="1">
    <location>
        <begin position="351"/>
        <end position="363"/>
    </location>
</feature>
<dbReference type="OrthoDB" id="8176390at2759"/>
<evidence type="ECO:0000313" key="3">
    <source>
        <dbReference type="EMBL" id="KNC24409.1"/>
    </source>
</evidence>
<dbReference type="OMA" id="IHDVTCD"/>
<feature type="region of interest" description="Disordered" evidence="1">
    <location>
        <begin position="271"/>
        <end position="384"/>
    </location>
</feature>
<name>A0A0L0BUW3_LUCCU</name>
<dbReference type="AlphaFoldDB" id="A0A0L0BUW3"/>
<dbReference type="Proteomes" id="UP000037069">
    <property type="component" value="Unassembled WGS sequence"/>
</dbReference>
<organism evidence="2 4">
    <name type="scientific">Lucilia cuprina</name>
    <name type="common">Green bottle fly</name>
    <name type="synonym">Australian sheep blowfly</name>
    <dbReference type="NCBI Taxonomy" id="7375"/>
    <lineage>
        <taxon>Eukaryota</taxon>
        <taxon>Metazoa</taxon>
        <taxon>Ecdysozoa</taxon>
        <taxon>Arthropoda</taxon>
        <taxon>Hexapoda</taxon>
        <taxon>Insecta</taxon>
        <taxon>Pterygota</taxon>
        <taxon>Neoptera</taxon>
        <taxon>Endopterygota</taxon>
        <taxon>Diptera</taxon>
        <taxon>Brachycera</taxon>
        <taxon>Muscomorpha</taxon>
        <taxon>Oestroidea</taxon>
        <taxon>Calliphoridae</taxon>
        <taxon>Luciliinae</taxon>
        <taxon>Lucilia</taxon>
    </lineage>
</organism>